<evidence type="ECO:0000313" key="3">
    <source>
        <dbReference type="Proteomes" id="UP000007962"/>
    </source>
</evidence>
<dbReference type="AlphaFoldDB" id="C5C1W7"/>
<evidence type="ECO:0000313" key="2">
    <source>
        <dbReference type="EMBL" id="ACQ79585.1"/>
    </source>
</evidence>
<dbReference type="PANTHER" id="PTHR43798:SF29">
    <property type="entry name" value="AB HYDROLASE-1 DOMAIN-CONTAINING PROTEIN"/>
    <property type="match status" value="1"/>
</dbReference>
<dbReference type="OrthoDB" id="9785847at2"/>
<gene>
    <name evidence="2" type="ordered locus">Bcav_1326</name>
</gene>
<dbReference type="Proteomes" id="UP000007962">
    <property type="component" value="Chromosome"/>
</dbReference>
<dbReference type="PRINTS" id="PR00111">
    <property type="entry name" value="ABHYDROLASE"/>
</dbReference>
<reference evidence="2 3" key="1">
    <citation type="journal article" date="2009" name="Stand. Genomic Sci.">
        <title>Complete genome sequence of Beutenbergia cavernae type strain (HKI 0122).</title>
        <authorList>
            <person name="Land M."/>
            <person name="Pukall R."/>
            <person name="Abt B."/>
            <person name="Goker M."/>
            <person name="Rohde M."/>
            <person name="Glavina Del Rio T."/>
            <person name="Tice H."/>
            <person name="Copeland A."/>
            <person name="Cheng J.F."/>
            <person name="Lucas S."/>
            <person name="Chen F."/>
            <person name="Nolan M."/>
            <person name="Bruce D."/>
            <person name="Goodwin L."/>
            <person name="Pitluck S."/>
            <person name="Ivanova N."/>
            <person name="Mavromatis K."/>
            <person name="Ovchinnikova G."/>
            <person name="Pati A."/>
            <person name="Chen A."/>
            <person name="Palaniappan K."/>
            <person name="Hauser L."/>
            <person name="Chang Y.J."/>
            <person name="Jefferies C.C."/>
            <person name="Saunders E."/>
            <person name="Brettin T."/>
            <person name="Detter J.C."/>
            <person name="Han C."/>
            <person name="Chain P."/>
            <person name="Bristow J."/>
            <person name="Eisen J.A."/>
            <person name="Markowitz V."/>
            <person name="Hugenholtz P."/>
            <person name="Kyrpides N.C."/>
            <person name="Klenk H.P."/>
            <person name="Lapidus A."/>
        </authorList>
    </citation>
    <scope>NUCLEOTIDE SEQUENCE [LARGE SCALE GENOMIC DNA]</scope>
    <source>
        <strain evidence="3">ATCC BAA-8 / DSM 12333 / NBRC 16432</strain>
    </source>
</reference>
<dbReference type="InterPro" id="IPR050266">
    <property type="entry name" value="AB_hydrolase_sf"/>
</dbReference>
<dbReference type="EMBL" id="CP001618">
    <property type="protein sequence ID" value="ACQ79585.1"/>
    <property type="molecule type" value="Genomic_DNA"/>
</dbReference>
<dbReference type="GO" id="GO:0016787">
    <property type="term" value="F:hydrolase activity"/>
    <property type="evidence" value="ECO:0007669"/>
    <property type="project" value="UniProtKB-KW"/>
</dbReference>
<dbReference type="InterPro" id="IPR000073">
    <property type="entry name" value="AB_hydrolase_1"/>
</dbReference>
<dbReference type="KEGG" id="bcv:Bcav_1326"/>
<evidence type="ECO:0000259" key="1">
    <source>
        <dbReference type="Pfam" id="PF12697"/>
    </source>
</evidence>
<accession>C5C1W7</accession>
<dbReference type="InterPro" id="IPR029058">
    <property type="entry name" value="AB_hydrolase_fold"/>
</dbReference>
<dbReference type="eggNOG" id="COG2267">
    <property type="taxonomic scope" value="Bacteria"/>
</dbReference>
<dbReference type="HOGENOM" id="CLU_020336_50_4_11"/>
<proteinExistence type="predicted"/>
<protein>
    <submittedName>
        <fullName evidence="2">Alpha/beta hydrolase fold protein</fullName>
    </submittedName>
</protein>
<dbReference type="RefSeq" id="WP_015881825.1">
    <property type="nucleotide sequence ID" value="NC_012669.1"/>
</dbReference>
<keyword evidence="2" id="KW-0378">Hydrolase</keyword>
<keyword evidence="3" id="KW-1185">Reference proteome</keyword>
<dbReference type="Pfam" id="PF12697">
    <property type="entry name" value="Abhydrolase_6"/>
    <property type="match status" value="1"/>
</dbReference>
<dbReference type="Gene3D" id="3.40.50.1820">
    <property type="entry name" value="alpha/beta hydrolase"/>
    <property type="match status" value="1"/>
</dbReference>
<sequence length="279" mass="28474">MTSDTGTLAVRRSGPRPDEAGPPLVLLHGFPFDARMWDAVVAHIPQVPVLALDAPGFGDSPSPQHVARALGRDAAPALELTADAVVATLDAEGVARAVVGGLSMGGYVALAIAERNRSRLAGLALLDTKAGEDGAAARENRLRMAAAAEGDAGASAVAGMVEALLGETTRAEAPDVVATLRTWLAAAPPAGIAWAQRAMAARPDRHHALVDLEVPALVLRGVEDTVATQEDAESMARALSGRSAGAAELVVVPRAGHMTALEASGATASALAAFWRRCS</sequence>
<organism evidence="2 3">
    <name type="scientific">Beutenbergia cavernae (strain ATCC BAA-8 / DSM 12333 / CCUG 43141 / JCM 11478 / NBRC 16432 / NCIMB 13614 / HKI 0122)</name>
    <dbReference type="NCBI Taxonomy" id="471853"/>
    <lineage>
        <taxon>Bacteria</taxon>
        <taxon>Bacillati</taxon>
        <taxon>Actinomycetota</taxon>
        <taxon>Actinomycetes</taxon>
        <taxon>Micrococcales</taxon>
        <taxon>Beutenbergiaceae</taxon>
        <taxon>Beutenbergia</taxon>
    </lineage>
</organism>
<dbReference type="PANTHER" id="PTHR43798">
    <property type="entry name" value="MONOACYLGLYCEROL LIPASE"/>
    <property type="match status" value="1"/>
</dbReference>
<dbReference type="SUPFAM" id="SSF53474">
    <property type="entry name" value="alpha/beta-Hydrolases"/>
    <property type="match status" value="1"/>
</dbReference>
<dbReference type="STRING" id="471853.Bcav_1326"/>
<feature type="domain" description="AB hydrolase-1" evidence="1">
    <location>
        <begin position="24"/>
        <end position="268"/>
    </location>
</feature>
<name>C5C1W7_BEUC1</name>